<name>A0AA36FBV4_OCTVU</name>
<gene>
    <name evidence="1" type="ORF">OCTVUL_1B002286</name>
</gene>
<organism evidence="1 2">
    <name type="scientific">Octopus vulgaris</name>
    <name type="common">Common octopus</name>
    <dbReference type="NCBI Taxonomy" id="6645"/>
    <lineage>
        <taxon>Eukaryota</taxon>
        <taxon>Metazoa</taxon>
        <taxon>Spiralia</taxon>
        <taxon>Lophotrochozoa</taxon>
        <taxon>Mollusca</taxon>
        <taxon>Cephalopoda</taxon>
        <taxon>Coleoidea</taxon>
        <taxon>Octopodiformes</taxon>
        <taxon>Octopoda</taxon>
        <taxon>Incirrata</taxon>
        <taxon>Octopodidae</taxon>
        <taxon>Octopus</taxon>
    </lineage>
</organism>
<dbReference type="InterPro" id="IPR036236">
    <property type="entry name" value="Znf_C2H2_sf"/>
</dbReference>
<dbReference type="EMBL" id="OX597823">
    <property type="protein sequence ID" value="CAI9729158.1"/>
    <property type="molecule type" value="Genomic_DNA"/>
</dbReference>
<dbReference type="Gene3D" id="3.30.160.60">
    <property type="entry name" value="Classic Zinc Finger"/>
    <property type="match status" value="1"/>
</dbReference>
<dbReference type="Proteomes" id="UP001162480">
    <property type="component" value="Chromosome 10"/>
</dbReference>
<protein>
    <submittedName>
        <fullName evidence="1">Uncharacterized protein</fullName>
    </submittedName>
</protein>
<reference evidence="1" key="1">
    <citation type="submission" date="2023-08" db="EMBL/GenBank/DDBJ databases">
        <authorList>
            <person name="Alioto T."/>
            <person name="Alioto T."/>
            <person name="Gomez Garrido J."/>
        </authorList>
    </citation>
    <scope>NUCLEOTIDE SEQUENCE</scope>
</reference>
<keyword evidence="2" id="KW-1185">Reference proteome</keyword>
<sequence>MKISILATSYKYIHTGEKLHHFNIHGRSFFIDYNLTIHKYIHAGDHITVISVKGEDLSALVAVVLLPQHYTITTFIQYIKPR</sequence>
<dbReference type="AlphaFoldDB" id="A0AA36FBV4"/>
<dbReference type="SUPFAM" id="SSF57667">
    <property type="entry name" value="beta-beta-alpha zinc fingers"/>
    <property type="match status" value="1"/>
</dbReference>
<proteinExistence type="predicted"/>
<accession>A0AA36FBV4</accession>
<evidence type="ECO:0000313" key="2">
    <source>
        <dbReference type="Proteomes" id="UP001162480"/>
    </source>
</evidence>
<evidence type="ECO:0000313" key="1">
    <source>
        <dbReference type="EMBL" id="CAI9729158.1"/>
    </source>
</evidence>